<keyword evidence="1" id="KW-0812">Transmembrane</keyword>
<gene>
    <name evidence="3" type="ORF">C7S20_09245</name>
</gene>
<dbReference type="GO" id="GO:0016020">
    <property type="term" value="C:membrane"/>
    <property type="evidence" value="ECO:0007669"/>
    <property type="project" value="InterPro"/>
</dbReference>
<evidence type="ECO:0000259" key="2">
    <source>
        <dbReference type="Pfam" id="PF06580"/>
    </source>
</evidence>
<protein>
    <recommendedName>
        <fullName evidence="2">Signal transduction histidine kinase internal region domain-containing protein</fullName>
    </recommendedName>
</protein>
<dbReference type="Pfam" id="PF06580">
    <property type="entry name" value="His_kinase"/>
    <property type="match status" value="1"/>
</dbReference>
<keyword evidence="4" id="KW-1185">Reference proteome</keyword>
<dbReference type="EMBL" id="CP028136">
    <property type="protein sequence ID" value="AVR45440.1"/>
    <property type="molecule type" value="Genomic_DNA"/>
</dbReference>
<feature type="transmembrane region" description="Helical" evidence="1">
    <location>
        <begin position="158"/>
        <end position="174"/>
    </location>
</feature>
<evidence type="ECO:0000313" key="3">
    <source>
        <dbReference type="EMBL" id="AVR45440.1"/>
    </source>
</evidence>
<dbReference type="InterPro" id="IPR050640">
    <property type="entry name" value="Bact_2-comp_sensor_kinase"/>
</dbReference>
<feature type="transmembrane region" description="Helical" evidence="1">
    <location>
        <begin position="47"/>
        <end position="66"/>
    </location>
</feature>
<name>A0A2R3Z595_9FLAO</name>
<dbReference type="PANTHER" id="PTHR34220:SF7">
    <property type="entry name" value="SENSOR HISTIDINE KINASE YPDA"/>
    <property type="match status" value="1"/>
</dbReference>
<dbReference type="InterPro" id="IPR010559">
    <property type="entry name" value="Sig_transdc_His_kin_internal"/>
</dbReference>
<feature type="transmembrane region" description="Helical" evidence="1">
    <location>
        <begin position="117"/>
        <end position="138"/>
    </location>
</feature>
<dbReference type="PANTHER" id="PTHR34220">
    <property type="entry name" value="SENSOR HISTIDINE KINASE YPDA"/>
    <property type="match status" value="1"/>
</dbReference>
<evidence type="ECO:0000256" key="1">
    <source>
        <dbReference type="SAM" id="Phobius"/>
    </source>
</evidence>
<dbReference type="OrthoDB" id="9809908at2"/>
<dbReference type="KEGG" id="grs:C7S20_09245"/>
<dbReference type="GO" id="GO:0000155">
    <property type="term" value="F:phosphorelay sensor kinase activity"/>
    <property type="evidence" value="ECO:0007669"/>
    <property type="project" value="InterPro"/>
</dbReference>
<dbReference type="Proteomes" id="UP000241507">
    <property type="component" value="Chromosome"/>
</dbReference>
<keyword evidence="1" id="KW-1133">Transmembrane helix</keyword>
<evidence type="ECO:0000313" key="4">
    <source>
        <dbReference type="Proteomes" id="UP000241507"/>
    </source>
</evidence>
<feature type="transmembrane region" description="Helical" evidence="1">
    <location>
        <begin position="86"/>
        <end position="105"/>
    </location>
</feature>
<sequence>MQTGGNRLIAYFYLRNNLKTIHKGILNKDSGERKNLKKKLLFFLKKAGRAAFVTITVYELFFFLNLGRFLNWEEFINTPFIQLEVGLAFIFFLMLFLIFPFISTFINEGKVSKLNPLLRLIIEVFLVIFCSILLLSLFNYGPLFIFTDVKPSADRLRTGYLVTSVFALFFYYFVEREQHKKKLRAEMLRSAQIQKENFQAQLQNLKNQVNPHFLFNSLNVLGTLIYKDQDQAVEFTRRLSDLYRAFLDTSNEPLIPLKKELEIVKSYIYLLKTRFGEAVDFHMEITSEEEYYLPPGTLQMLIENAIKHNGSTRKSPLQIHIIKSGNILEVRNRLKPRREKINSTHTGLKNIESRYRFLTDRIPEFKKTEKEFIARLPLLKVEDYEHSHH</sequence>
<proteinExistence type="predicted"/>
<keyword evidence="1" id="KW-0472">Membrane</keyword>
<dbReference type="RefSeq" id="WP_107012218.1">
    <property type="nucleotide sequence ID" value="NZ_CP028136.1"/>
</dbReference>
<reference evidence="4" key="1">
    <citation type="submission" date="2018-03" db="EMBL/GenBank/DDBJ databases">
        <title>Gramella fulva sp. nov., isolated from a dry surface of tidal flat.</title>
        <authorList>
            <person name="Hwang S.H."/>
            <person name="Hwang W.M."/>
            <person name="Kang K."/>
            <person name="Ahn T.-Y."/>
        </authorList>
    </citation>
    <scope>NUCLEOTIDE SEQUENCE [LARGE SCALE GENOMIC DNA]</scope>
    <source>
        <strain evidence="4">SH35</strain>
    </source>
</reference>
<dbReference type="AlphaFoldDB" id="A0A2R3Z595"/>
<organism evidence="3 4">
    <name type="scientific">Christiangramia fulva</name>
    <dbReference type="NCBI Taxonomy" id="2126553"/>
    <lineage>
        <taxon>Bacteria</taxon>
        <taxon>Pseudomonadati</taxon>
        <taxon>Bacteroidota</taxon>
        <taxon>Flavobacteriia</taxon>
        <taxon>Flavobacteriales</taxon>
        <taxon>Flavobacteriaceae</taxon>
        <taxon>Christiangramia</taxon>
    </lineage>
</organism>
<feature type="domain" description="Signal transduction histidine kinase internal region" evidence="2">
    <location>
        <begin position="200"/>
        <end position="278"/>
    </location>
</feature>
<accession>A0A2R3Z595</accession>